<dbReference type="GO" id="GO:0005975">
    <property type="term" value="P:carbohydrate metabolic process"/>
    <property type="evidence" value="ECO:0007669"/>
    <property type="project" value="InterPro"/>
</dbReference>
<organism evidence="4">
    <name type="scientific">mine drainage metagenome</name>
    <dbReference type="NCBI Taxonomy" id="410659"/>
    <lineage>
        <taxon>unclassified sequences</taxon>
        <taxon>metagenomes</taxon>
        <taxon>ecological metagenomes</taxon>
    </lineage>
</organism>
<dbReference type="PANTHER" id="PTHR36447">
    <property type="entry name" value="BETA-GALACTOSIDASE GANA"/>
    <property type="match status" value="1"/>
</dbReference>
<evidence type="ECO:0000256" key="1">
    <source>
        <dbReference type="ARBA" id="ARBA00022801"/>
    </source>
</evidence>
<accession>T0ZPF9</accession>
<evidence type="ECO:0000256" key="2">
    <source>
        <dbReference type="ARBA" id="ARBA00023295"/>
    </source>
</evidence>
<reference evidence="4" key="1">
    <citation type="submission" date="2013-08" db="EMBL/GenBank/DDBJ databases">
        <authorList>
            <person name="Mendez C."/>
            <person name="Richter M."/>
            <person name="Ferrer M."/>
            <person name="Sanchez J."/>
        </authorList>
    </citation>
    <scope>NUCLEOTIDE SEQUENCE</scope>
</reference>
<dbReference type="GO" id="GO:0004565">
    <property type="term" value="F:beta-galactosidase activity"/>
    <property type="evidence" value="ECO:0007669"/>
    <property type="project" value="InterPro"/>
</dbReference>
<comment type="caution">
    <text evidence="4">The sequence shown here is derived from an EMBL/GenBank/DDBJ whole genome shotgun (WGS) entry which is preliminary data.</text>
</comment>
<dbReference type="PANTHER" id="PTHR36447:SF1">
    <property type="entry name" value="BETA-GALACTOSIDASE GANA"/>
    <property type="match status" value="1"/>
</dbReference>
<dbReference type="SUPFAM" id="SSF51445">
    <property type="entry name" value="(Trans)glycosidases"/>
    <property type="match status" value="1"/>
</dbReference>
<evidence type="ECO:0000259" key="3">
    <source>
        <dbReference type="Pfam" id="PF02449"/>
    </source>
</evidence>
<name>T0ZPF9_9ZZZZ</name>
<gene>
    <name evidence="4" type="ORF">B1A_14583</name>
</gene>
<feature type="non-terminal residue" evidence="4">
    <location>
        <position position="148"/>
    </location>
</feature>
<protein>
    <submittedName>
        <fullName evidence="4">Beta-galactosidase</fullName>
    </submittedName>
</protein>
<dbReference type="AlphaFoldDB" id="T0ZPF9"/>
<keyword evidence="2" id="KW-0326">Glycosidase</keyword>
<dbReference type="InterPro" id="IPR017853">
    <property type="entry name" value="GH"/>
</dbReference>
<reference evidence="4" key="2">
    <citation type="journal article" date="2014" name="ISME J.">
        <title>Microbial stratification in low pH oxic and suboxic macroscopic growths along an acid mine drainage.</title>
        <authorList>
            <person name="Mendez-Garcia C."/>
            <person name="Mesa V."/>
            <person name="Sprenger R.R."/>
            <person name="Richter M."/>
            <person name="Diez M.S."/>
            <person name="Solano J."/>
            <person name="Bargiela R."/>
            <person name="Golyshina O.V."/>
            <person name="Manteca A."/>
            <person name="Ramos J.L."/>
            <person name="Gallego J.R."/>
            <person name="Llorente I."/>
            <person name="Martins Dos Santos V.A."/>
            <person name="Jensen O.N."/>
            <person name="Pelaez A.I."/>
            <person name="Sanchez J."/>
            <person name="Ferrer M."/>
        </authorList>
    </citation>
    <scope>NUCLEOTIDE SEQUENCE</scope>
</reference>
<dbReference type="EMBL" id="AUZX01010706">
    <property type="protein sequence ID" value="EQD46538.1"/>
    <property type="molecule type" value="Genomic_DNA"/>
</dbReference>
<dbReference type="Gene3D" id="3.20.20.80">
    <property type="entry name" value="Glycosidases"/>
    <property type="match status" value="1"/>
</dbReference>
<sequence length="148" mass="17527">MNKAWWAHFWSHTFTSFDEVEAIDPHLNAMALDWKRFTTYQTVDFMRAEIAALREFSPDVPVTTNMMGTYEGLDYWRLARDLDVISWDSYPLWHSDRPDYEIASDTAFKHDLNRCMKRRPWLLMESTPSNVNWASISRPKKPGVHRLA</sequence>
<keyword evidence="1" id="KW-0378">Hydrolase</keyword>
<dbReference type="Pfam" id="PF02449">
    <property type="entry name" value="Glyco_hydro_42"/>
    <property type="match status" value="1"/>
</dbReference>
<dbReference type="InterPro" id="IPR003476">
    <property type="entry name" value="Glyco_hydro_42"/>
</dbReference>
<evidence type="ECO:0000313" key="4">
    <source>
        <dbReference type="EMBL" id="EQD46538.1"/>
    </source>
</evidence>
<dbReference type="InterPro" id="IPR013529">
    <property type="entry name" value="Glyco_hydro_42_N"/>
</dbReference>
<dbReference type="GO" id="GO:0009341">
    <property type="term" value="C:beta-galactosidase complex"/>
    <property type="evidence" value="ECO:0007669"/>
    <property type="project" value="InterPro"/>
</dbReference>
<feature type="domain" description="Glycoside hydrolase family 42 N-terminal" evidence="3">
    <location>
        <begin position="1"/>
        <end position="147"/>
    </location>
</feature>
<proteinExistence type="predicted"/>